<gene>
    <name evidence="2" type="ORF">ABENE_00250</name>
</gene>
<organism evidence="2 3">
    <name type="scientific">Asticcacaulis benevestitus DSM 16100 = ATCC BAA-896</name>
    <dbReference type="NCBI Taxonomy" id="1121022"/>
    <lineage>
        <taxon>Bacteria</taxon>
        <taxon>Pseudomonadati</taxon>
        <taxon>Pseudomonadota</taxon>
        <taxon>Alphaproteobacteria</taxon>
        <taxon>Caulobacterales</taxon>
        <taxon>Caulobacteraceae</taxon>
        <taxon>Asticcacaulis</taxon>
    </lineage>
</organism>
<dbReference type="InterPro" id="IPR051162">
    <property type="entry name" value="T4SS_component"/>
</dbReference>
<sequence>MADTNTQAGAFVGKATQPEILLYSRANRHGLVAGATGTGKTITLQILAQAFSDAGVPVFAADIKGDLSGVSQPGAPNDKLIERAKSMDLDLTPAAAPVIFWDLYGQKGHPIRATISEMGPLLLARLLELNDVQEGVLNIAFAVADKEGLLLLDLNDLRAMLNHISENAKDLSQVYGQVSPTTVATILRNLLTLENQGAAHFFGEPALRLEDLMRTNIAGKGYINILASDRLMQNPKLYSTFLLWLMSELFEELPEVGDPEKPRLVFFFDEAHLLFNESSPALLQKIEQVVRLIRSKGVGIYFITQNPADIPDTVLGQLGNRVQHALRAYTPSEQKGLKAAADSFRENPTFKTIDVLQQLGTGEALVSLLDPKGIPNICDRTMIRPPASRMGPATDQERADIMAKSPVGGVYDALKDRESAYEILSARMAKAQADAPPPPPSIAEKEAAKVAAQAAKLEERQRVADEKAQLAEQKAKDKAAAQTMKTVTSVAVPIIRSIGIAIVGQLMRGMMGNAKRRR</sequence>
<accession>V4PKS6</accession>
<dbReference type="PANTHER" id="PTHR30121:SF6">
    <property type="entry name" value="SLR6007 PROTEIN"/>
    <property type="match status" value="1"/>
</dbReference>
<dbReference type="PATRIC" id="fig|1121022.4.peg.51"/>
<dbReference type="SUPFAM" id="SSF52540">
    <property type="entry name" value="P-loop containing nucleoside triphosphate hydrolases"/>
    <property type="match status" value="1"/>
</dbReference>
<evidence type="ECO:0000259" key="1">
    <source>
        <dbReference type="Pfam" id="PF05872"/>
    </source>
</evidence>
<reference evidence="2 3" key="1">
    <citation type="journal article" date="2014" name="Nature">
        <title>Sequential evolution of bacterial morphology by co-option of a developmental regulator.</title>
        <authorList>
            <person name="Jiang C."/>
            <person name="Brown P.J."/>
            <person name="Ducret A."/>
            <person name="Brun Y.V."/>
        </authorList>
    </citation>
    <scope>NUCLEOTIDE SEQUENCE [LARGE SCALE GENOMIC DNA]</scope>
    <source>
        <strain evidence="2 3">DSM 16100</strain>
    </source>
</reference>
<dbReference type="eggNOG" id="COG0433">
    <property type="taxonomic scope" value="Bacteria"/>
</dbReference>
<dbReference type="Pfam" id="PF05872">
    <property type="entry name" value="HerA_C"/>
    <property type="match status" value="1"/>
</dbReference>
<proteinExistence type="predicted"/>
<protein>
    <recommendedName>
        <fullName evidence="1">Helicase HerA-like C-terminal domain-containing protein</fullName>
    </recommendedName>
</protein>
<name>V4PKS6_9CAUL</name>
<dbReference type="InterPro" id="IPR027417">
    <property type="entry name" value="P-loop_NTPase"/>
</dbReference>
<dbReference type="EMBL" id="AWGB01000001">
    <property type="protein sequence ID" value="ESQ94557.1"/>
    <property type="molecule type" value="Genomic_DNA"/>
</dbReference>
<dbReference type="Gene3D" id="3.40.50.300">
    <property type="entry name" value="P-loop containing nucleotide triphosphate hydrolases"/>
    <property type="match status" value="2"/>
</dbReference>
<dbReference type="Proteomes" id="UP000017837">
    <property type="component" value="Unassembled WGS sequence"/>
</dbReference>
<dbReference type="RefSeq" id="WP_018081224.1">
    <property type="nucleotide sequence ID" value="NZ_AQWM01000004.1"/>
</dbReference>
<feature type="domain" description="Helicase HerA-like C-terminal" evidence="1">
    <location>
        <begin position="14"/>
        <end position="517"/>
    </location>
</feature>
<dbReference type="InterPro" id="IPR033186">
    <property type="entry name" value="HerA_C"/>
</dbReference>
<dbReference type="STRING" id="1121022.GCA_000376105_01556"/>
<dbReference type="CDD" id="cd01127">
    <property type="entry name" value="TrwB_TraG_TraD_VirD4"/>
    <property type="match status" value="1"/>
</dbReference>
<evidence type="ECO:0000313" key="3">
    <source>
        <dbReference type="Proteomes" id="UP000017837"/>
    </source>
</evidence>
<dbReference type="AlphaFoldDB" id="V4PKS6"/>
<dbReference type="OrthoDB" id="9758751at2"/>
<dbReference type="PANTHER" id="PTHR30121">
    <property type="entry name" value="UNCHARACTERIZED PROTEIN YJGR-RELATED"/>
    <property type="match status" value="1"/>
</dbReference>
<evidence type="ECO:0000313" key="2">
    <source>
        <dbReference type="EMBL" id="ESQ94557.1"/>
    </source>
</evidence>
<keyword evidence="3" id="KW-1185">Reference proteome</keyword>
<comment type="caution">
    <text evidence="2">The sequence shown here is derived from an EMBL/GenBank/DDBJ whole genome shotgun (WGS) entry which is preliminary data.</text>
</comment>